<protein>
    <submittedName>
        <fullName evidence="1">Uncharacterized protein</fullName>
    </submittedName>
</protein>
<evidence type="ECO:0000313" key="2">
    <source>
        <dbReference type="Proteomes" id="UP000183454"/>
    </source>
</evidence>
<accession>A0A1H2U2W3</accession>
<dbReference type="Proteomes" id="UP000183454">
    <property type="component" value="Unassembled WGS sequence"/>
</dbReference>
<reference evidence="1 2" key="1">
    <citation type="submission" date="2016-10" db="EMBL/GenBank/DDBJ databases">
        <authorList>
            <person name="de Groot N.N."/>
        </authorList>
    </citation>
    <scope>NUCLEOTIDE SEQUENCE [LARGE SCALE GENOMIC DNA]</scope>
    <source>
        <strain evidence="1 2">Nm110</strain>
    </source>
</reference>
<dbReference type="EMBL" id="FNNH01000014">
    <property type="protein sequence ID" value="SDW50526.1"/>
    <property type="molecule type" value="Genomic_DNA"/>
</dbReference>
<gene>
    <name evidence="1" type="ORF">SAMN05421882_101413</name>
</gene>
<name>A0A1H2U2W3_9PROT</name>
<organism evidence="1 2">
    <name type="scientific">Nitrosomonas communis</name>
    <dbReference type="NCBI Taxonomy" id="44574"/>
    <lineage>
        <taxon>Bacteria</taxon>
        <taxon>Pseudomonadati</taxon>
        <taxon>Pseudomonadota</taxon>
        <taxon>Betaproteobacteria</taxon>
        <taxon>Nitrosomonadales</taxon>
        <taxon>Nitrosomonadaceae</taxon>
        <taxon>Nitrosomonas</taxon>
    </lineage>
</organism>
<dbReference type="AlphaFoldDB" id="A0A1H2U2W3"/>
<proteinExistence type="predicted"/>
<evidence type="ECO:0000313" key="1">
    <source>
        <dbReference type="EMBL" id="SDW50526.1"/>
    </source>
</evidence>
<sequence>MKTQPTNTYFASNRLNVVSFMRRYNFYFEEFDVSKVMRSFVPYEAG</sequence>